<dbReference type="RefSeq" id="WP_268803384.1">
    <property type="nucleotide sequence ID" value="NZ_JAPRAY010000003.1"/>
</dbReference>
<dbReference type="GO" id="GO:0051536">
    <property type="term" value="F:iron-sulfur cluster binding"/>
    <property type="evidence" value="ECO:0007669"/>
    <property type="project" value="UniProtKB-KW"/>
</dbReference>
<dbReference type="InterPro" id="IPR058240">
    <property type="entry name" value="rSAM_sf"/>
</dbReference>
<evidence type="ECO:0000256" key="2">
    <source>
        <dbReference type="ARBA" id="ARBA00022723"/>
    </source>
</evidence>
<dbReference type="Pfam" id="PF04055">
    <property type="entry name" value="Radical_SAM"/>
    <property type="match status" value="1"/>
</dbReference>
<feature type="domain" description="Radical SAM core" evidence="5">
    <location>
        <begin position="42"/>
        <end position="262"/>
    </location>
</feature>
<dbReference type="Proteomes" id="UP001079535">
    <property type="component" value="Unassembled WGS sequence"/>
</dbReference>
<dbReference type="Gene3D" id="3.20.20.70">
    <property type="entry name" value="Aldolase class I"/>
    <property type="match status" value="1"/>
</dbReference>
<dbReference type="AlphaFoldDB" id="A0A9Q4EXW6"/>
<dbReference type="InterPro" id="IPR050377">
    <property type="entry name" value="Radical_SAM_PqqE_MftC-like"/>
</dbReference>
<sequence>MFKTITNKEEYLHAADVEKLPIHYEDKMEVNLFGNSILVEKNEWLWHLHLKLTNACNASCPFCVEQNSKCHEDAARFVRQVDRMLSEMEREGILYSVSLTGGEPLLFIGFSLLCDVLRKHDIKFLTMNTNGTYLKDHIDRIEGLFDFIDISRHAIDDDINRNIFIADVPTIEELKTIKRWLKRTKIRIQCVMYDIDSISKFIDFVDAFRFADDVSFRRLMKLPDKYGVNYESNDSLYMEMLNYAYNHFEFVEQTIQDYYVYEIWNYNGINITFSYSNMDMLSKVEQNEPDNVCREFIIHPNGVISGSWDFNNKVICK</sequence>
<keyword evidence="4" id="KW-0411">Iron-sulfur</keyword>
<dbReference type="InterPro" id="IPR013785">
    <property type="entry name" value="Aldolase_TIM"/>
</dbReference>
<organism evidence="6 7">
    <name type="scientific">Mediterraneibacter gnavus</name>
    <name type="common">Ruminococcus gnavus</name>
    <dbReference type="NCBI Taxonomy" id="33038"/>
    <lineage>
        <taxon>Bacteria</taxon>
        <taxon>Bacillati</taxon>
        <taxon>Bacillota</taxon>
        <taxon>Clostridia</taxon>
        <taxon>Lachnospirales</taxon>
        <taxon>Lachnospiraceae</taxon>
        <taxon>Mediterraneibacter</taxon>
    </lineage>
</organism>
<reference evidence="6" key="1">
    <citation type="submission" date="2022-11" db="EMBL/GenBank/DDBJ databases">
        <title>Temperate bacteriophages infecting mucin-degrading bacterium Ruminococcus gnavus from the human gut.</title>
        <authorList>
            <person name="Buttimer C."/>
        </authorList>
    </citation>
    <scope>NUCLEOTIDE SEQUENCE</scope>
    <source>
        <strain evidence="6">CCUG 49994</strain>
    </source>
</reference>
<evidence type="ECO:0000313" key="6">
    <source>
        <dbReference type="EMBL" id="MCZ0666594.1"/>
    </source>
</evidence>
<gene>
    <name evidence="6" type="ORF">OZZ17_03460</name>
</gene>
<name>A0A9Q4EXW6_MEDGN</name>
<dbReference type="CDD" id="cd01335">
    <property type="entry name" value="Radical_SAM"/>
    <property type="match status" value="1"/>
</dbReference>
<dbReference type="GO" id="GO:0046872">
    <property type="term" value="F:metal ion binding"/>
    <property type="evidence" value="ECO:0007669"/>
    <property type="project" value="UniProtKB-KW"/>
</dbReference>
<dbReference type="PANTHER" id="PTHR11228:SF35">
    <property type="entry name" value="MOLYBDENUM COFACTOR BIOSYNTHESIS PROTEIN A-RELATED"/>
    <property type="match status" value="1"/>
</dbReference>
<evidence type="ECO:0000313" key="7">
    <source>
        <dbReference type="Proteomes" id="UP001079535"/>
    </source>
</evidence>
<keyword evidence="1" id="KW-0949">S-adenosyl-L-methionine</keyword>
<proteinExistence type="predicted"/>
<accession>A0A9Q4EXW6</accession>
<dbReference type="SFLD" id="SFLDS00029">
    <property type="entry name" value="Radical_SAM"/>
    <property type="match status" value="1"/>
</dbReference>
<dbReference type="GO" id="GO:0003824">
    <property type="term" value="F:catalytic activity"/>
    <property type="evidence" value="ECO:0007669"/>
    <property type="project" value="InterPro"/>
</dbReference>
<dbReference type="SFLD" id="SFLDG01067">
    <property type="entry name" value="SPASM/twitch_domain_containing"/>
    <property type="match status" value="1"/>
</dbReference>
<protein>
    <submittedName>
        <fullName evidence="6">Radical SAM protein</fullName>
    </submittedName>
</protein>
<dbReference type="PANTHER" id="PTHR11228">
    <property type="entry name" value="RADICAL SAM DOMAIN PROTEIN"/>
    <property type="match status" value="1"/>
</dbReference>
<evidence type="ECO:0000256" key="1">
    <source>
        <dbReference type="ARBA" id="ARBA00022691"/>
    </source>
</evidence>
<dbReference type="InterPro" id="IPR007197">
    <property type="entry name" value="rSAM"/>
</dbReference>
<keyword evidence="3" id="KW-0408">Iron</keyword>
<evidence type="ECO:0000256" key="3">
    <source>
        <dbReference type="ARBA" id="ARBA00023004"/>
    </source>
</evidence>
<dbReference type="PROSITE" id="PS51918">
    <property type="entry name" value="RADICAL_SAM"/>
    <property type="match status" value="1"/>
</dbReference>
<keyword evidence="2" id="KW-0479">Metal-binding</keyword>
<comment type="caution">
    <text evidence="6">The sequence shown here is derived from an EMBL/GenBank/DDBJ whole genome shotgun (WGS) entry which is preliminary data.</text>
</comment>
<dbReference type="SUPFAM" id="SSF102114">
    <property type="entry name" value="Radical SAM enzymes"/>
    <property type="match status" value="1"/>
</dbReference>
<evidence type="ECO:0000259" key="5">
    <source>
        <dbReference type="PROSITE" id="PS51918"/>
    </source>
</evidence>
<dbReference type="EMBL" id="JAPRAY010000003">
    <property type="protein sequence ID" value="MCZ0666594.1"/>
    <property type="molecule type" value="Genomic_DNA"/>
</dbReference>
<evidence type="ECO:0000256" key="4">
    <source>
        <dbReference type="ARBA" id="ARBA00023014"/>
    </source>
</evidence>